<keyword evidence="1" id="KW-1133">Transmembrane helix</keyword>
<name>A0ABV9BW63_9ACTN</name>
<evidence type="ECO:0000256" key="1">
    <source>
        <dbReference type="SAM" id="Phobius"/>
    </source>
</evidence>
<keyword evidence="3" id="KW-1185">Reference proteome</keyword>
<keyword evidence="1" id="KW-0812">Transmembrane</keyword>
<sequence>MPTPAYLRFDMALAVPALLVDLWLVSGTIVFGADGILTEEWMG</sequence>
<feature type="transmembrane region" description="Helical" evidence="1">
    <location>
        <begin position="12"/>
        <end position="33"/>
    </location>
</feature>
<organism evidence="2 3">
    <name type="scientific">Streptomyces ehimensis</name>
    <dbReference type="NCBI Taxonomy" id="68195"/>
    <lineage>
        <taxon>Bacteria</taxon>
        <taxon>Bacillati</taxon>
        <taxon>Actinomycetota</taxon>
        <taxon>Actinomycetes</taxon>
        <taxon>Kitasatosporales</taxon>
        <taxon>Streptomycetaceae</taxon>
        <taxon>Streptomyces</taxon>
    </lineage>
</organism>
<accession>A0ABV9BW63</accession>
<protein>
    <submittedName>
        <fullName evidence="2">Uncharacterized protein</fullName>
    </submittedName>
</protein>
<gene>
    <name evidence="2" type="ORF">ACFPEN_36235</name>
</gene>
<dbReference type="EMBL" id="JBHSFS010000042">
    <property type="protein sequence ID" value="MFC4518304.1"/>
    <property type="molecule type" value="Genomic_DNA"/>
</dbReference>
<dbReference type="RefSeq" id="WP_386732190.1">
    <property type="nucleotide sequence ID" value="NZ_JBHSFS010000042.1"/>
</dbReference>
<evidence type="ECO:0000313" key="3">
    <source>
        <dbReference type="Proteomes" id="UP001595990"/>
    </source>
</evidence>
<dbReference type="Proteomes" id="UP001595990">
    <property type="component" value="Unassembled WGS sequence"/>
</dbReference>
<keyword evidence="1" id="KW-0472">Membrane</keyword>
<proteinExistence type="predicted"/>
<reference evidence="3" key="1">
    <citation type="journal article" date="2019" name="Int. J. Syst. Evol. Microbiol.">
        <title>The Global Catalogue of Microorganisms (GCM) 10K type strain sequencing project: providing services to taxonomists for standard genome sequencing and annotation.</title>
        <authorList>
            <consortium name="The Broad Institute Genomics Platform"/>
            <consortium name="The Broad Institute Genome Sequencing Center for Infectious Disease"/>
            <person name="Wu L."/>
            <person name="Ma J."/>
        </authorList>
    </citation>
    <scope>NUCLEOTIDE SEQUENCE [LARGE SCALE GENOMIC DNA]</scope>
    <source>
        <strain evidence="3">CECT 8064</strain>
    </source>
</reference>
<evidence type="ECO:0000313" key="2">
    <source>
        <dbReference type="EMBL" id="MFC4518304.1"/>
    </source>
</evidence>
<comment type="caution">
    <text evidence="2">The sequence shown here is derived from an EMBL/GenBank/DDBJ whole genome shotgun (WGS) entry which is preliminary data.</text>
</comment>